<evidence type="ECO:0000256" key="1">
    <source>
        <dbReference type="SAM" id="Phobius"/>
    </source>
</evidence>
<feature type="transmembrane region" description="Helical" evidence="1">
    <location>
        <begin position="93"/>
        <end position="113"/>
    </location>
</feature>
<feature type="transmembrane region" description="Helical" evidence="1">
    <location>
        <begin position="67"/>
        <end position="87"/>
    </location>
</feature>
<sequence length="129" mass="14384">MNIKRNWFGVACCFLLFTAVCICLMYQVRGAFISSGYPGLGLLFFILPGIAAGFFSRGGEVIRPLMGAILAAPVCLVVMRMIFISSRSILQELAWLLSGVFWCALGALFFLFVRRALKHRRVRVKTPSE</sequence>
<dbReference type="EMBL" id="LR590464">
    <property type="protein sequence ID" value="VTP65818.1"/>
    <property type="molecule type" value="Genomic_DNA"/>
</dbReference>
<dbReference type="Proteomes" id="UP001149314">
    <property type="component" value="Unassembled WGS sequence"/>
</dbReference>
<dbReference type="OrthoDB" id="6540266at2"/>
<accession>A0A3E1ZYE1</accession>
<dbReference type="EMBL" id="PDLK01000002">
    <property type="protein sequence ID" value="PHH03447.1"/>
    <property type="molecule type" value="Genomic_DNA"/>
</dbReference>
<reference evidence="4 6" key="3">
    <citation type="submission" date="2019-05" db="EMBL/GenBank/DDBJ databases">
        <authorList>
            <consortium name="Pathogen Informatics"/>
        </authorList>
    </citation>
    <scope>NUCLEOTIDE SEQUENCE [LARGE SCALE GENOMIC DNA]</scope>
    <source>
        <strain evidence="4 6">NCTC13032</strain>
    </source>
</reference>
<reference evidence="5" key="2">
    <citation type="submission" date="2017-09" db="EMBL/GenBank/DDBJ databases">
        <title>FDA dAtabase for Regulatory Grade micrObial Sequences (FDA-ARGOS): Supporting development and validation of Infectious Disease Dx tests.</title>
        <authorList>
            <person name="Minogue T."/>
            <person name="Wolcott M."/>
            <person name="Wasieloski L."/>
            <person name="Aguilar W."/>
            <person name="Moore D."/>
            <person name="Tallon L."/>
            <person name="Sadzewicz L."/>
            <person name="Ott S."/>
            <person name="Zhao X."/>
            <person name="Nagaraj S."/>
            <person name="Vavikolanu K."/>
            <person name="Aluvathingal J."/>
            <person name="Nadendla S."/>
            <person name="Sichtig H."/>
        </authorList>
    </citation>
    <scope>NUCLEOTIDE SEQUENCE [LARGE SCALE GENOMIC DNA]</scope>
    <source>
        <strain evidence="5">FDAARGOS_404</strain>
    </source>
</reference>
<name>A0A3E1ZYE1_9ENTR</name>
<gene>
    <name evidence="4" type="primary">ybjM</name>
    <name evidence="3" type="ORF">CRX53_05430</name>
    <name evidence="4" type="ORF">NCTC13032_02219</name>
    <name evidence="2" type="ORF">OEZ79_10320</name>
</gene>
<evidence type="ECO:0000313" key="2">
    <source>
        <dbReference type="EMBL" id="MDC6638630.1"/>
    </source>
</evidence>
<keyword evidence="1" id="KW-0472">Membrane</keyword>
<reference evidence="3" key="1">
    <citation type="submission" date="2017-09" db="EMBL/GenBank/DDBJ databases">
        <title>FDA dAtabase for Regulatory Grade micrObial Sequences (FDA-ARGOS): Supporting development and validation of Infectious Disease Dx tests.</title>
        <authorList>
            <person name="Minogue T."/>
            <person name="Wolcott M."/>
            <person name="Wasieloski L."/>
            <person name="Aguilar W."/>
            <person name="Moore D."/>
            <person name="Tallon L.J."/>
            <person name="Sadzewicz L."/>
            <person name="Ott S."/>
            <person name="Zhao X."/>
            <person name="Nagaraj S."/>
            <person name="Vavikolanu K."/>
            <person name="Aluvathingal J."/>
            <person name="Nadendla S."/>
            <person name="Sichtig H."/>
        </authorList>
    </citation>
    <scope>NUCLEOTIDE SEQUENCE</scope>
    <source>
        <strain evidence="3">FDAARGOS_404</strain>
    </source>
</reference>
<keyword evidence="1" id="KW-0812">Transmembrane</keyword>
<dbReference type="InterPro" id="IPR020368">
    <property type="entry name" value="Uncharacterised_YbjM"/>
</dbReference>
<protein>
    <submittedName>
        <fullName evidence="2 4">inner membrane protein YbjM</fullName>
    </submittedName>
</protein>
<feature type="transmembrane region" description="Helical" evidence="1">
    <location>
        <begin position="7"/>
        <end position="28"/>
    </location>
</feature>
<evidence type="ECO:0000313" key="5">
    <source>
        <dbReference type="Proteomes" id="UP000222768"/>
    </source>
</evidence>
<evidence type="ECO:0000313" key="6">
    <source>
        <dbReference type="Proteomes" id="UP000310719"/>
    </source>
</evidence>
<dbReference type="Proteomes" id="UP000222768">
    <property type="component" value="Unassembled WGS sequence"/>
</dbReference>
<dbReference type="EMBL" id="JAOURS010000008">
    <property type="protein sequence ID" value="MDC6638630.1"/>
    <property type="molecule type" value="Genomic_DNA"/>
</dbReference>
<dbReference type="Pfam" id="PF11045">
    <property type="entry name" value="YbjM"/>
    <property type="match status" value="1"/>
</dbReference>
<proteinExistence type="predicted"/>
<keyword evidence="1" id="KW-1133">Transmembrane helix</keyword>
<dbReference type="GO" id="GO:0016020">
    <property type="term" value="C:membrane"/>
    <property type="evidence" value="ECO:0007669"/>
    <property type="project" value="InterPro"/>
</dbReference>
<dbReference type="Proteomes" id="UP000310719">
    <property type="component" value="Chromosome"/>
</dbReference>
<feature type="transmembrane region" description="Helical" evidence="1">
    <location>
        <begin position="34"/>
        <end position="55"/>
    </location>
</feature>
<evidence type="ECO:0000313" key="3">
    <source>
        <dbReference type="EMBL" id="PHH03447.1"/>
    </source>
</evidence>
<dbReference type="AlphaFoldDB" id="A0A3E1ZYE1"/>
<dbReference type="RefSeq" id="WP_032617266.1">
    <property type="nucleotide sequence ID" value="NZ_CBCXZU010000011.1"/>
</dbReference>
<organism evidence="4 6">
    <name type="scientific">Leclercia adecarboxylata</name>
    <dbReference type="NCBI Taxonomy" id="83655"/>
    <lineage>
        <taxon>Bacteria</taxon>
        <taxon>Pseudomonadati</taxon>
        <taxon>Pseudomonadota</taxon>
        <taxon>Gammaproteobacteria</taxon>
        <taxon>Enterobacterales</taxon>
        <taxon>Enterobacteriaceae</taxon>
        <taxon>Leclercia</taxon>
    </lineage>
</organism>
<evidence type="ECO:0000313" key="4">
    <source>
        <dbReference type="EMBL" id="VTP65818.1"/>
    </source>
</evidence>
<reference evidence="2" key="4">
    <citation type="journal article" date="2023" name="Genes Genomics">
        <title>Genomic insights of Leclercia adecarboxylata strains linked to an outbreak in public hospitals in Mexico.</title>
        <authorList>
            <person name="Barrios-Villa E."/>
            <person name="Pacheco-Flores B."/>
            <person name="Lozano-Zarain P."/>
            <person name="Del Campo-Ortega R."/>
            <person name="de Jesus Ascencio-Montiel I."/>
            <person name="Gonzalez-Leon M."/>
            <person name="Camorlinga-Ponce M."/>
            <person name="Gaytan Cervantes F.J."/>
            <person name="Gonzalez Torres C."/>
            <person name="Aguilar E."/>
            <person name="Gonzalez Ibarra J."/>
            <person name="Torres Lopez F.J."/>
            <person name="Rosas-Vargas H."/>
            <person name="Gonzalez-Bonilla C.R."/>
            <person name="Del Carmen Rocha-Gracia R."/>
        </authorList>
    </citation>
    <scope>NUCLEOTIDE SEQUENCE</scope>
    <source>
        <strain evidence="2">Lac40</strain>
    </source>
</reference>